<evidence type="ECO:0000256" key="5">
    <source>
        <dbReference type="ARBA" id="ARBA00023027"/>
    </source>
</evidence>
<dbReference type="Pfam" id="PF00725">
    <property type="entry name" value="3HCDH"/>
    <property type="match status" value="1"/>
</dbReference>
<dbReference type="Gene3D" id="1.10.1040.10">
    <property type="entry name" value="N-(1-d-carboxylethyl)-l-norvaline Dehydrogenase, domain 2"/>
    <property type="match status" value="1"/>
</dbReference>
<evidence type="ECO:0000259" key="10">
    <source>
        <dbReference type="Pfam" id="PF02737"/>
    </source>
</evidence>
<dbReference type="GO" id="GO:0070403">
    <property type="term" value="F:NAD+ binding"/>
    <property type="evidence" value="ECO:0007669"/>
    <property type="project" value="InterPro"/>
</dbReference>
<dbReference type="InterPro" id="IPR052242">
    <property type="entry name" value="Mito_3-hydroxyacyl-CoA_DH"/>
</dbReference>
<evidence type="ECO:0000313" key="11">
    <source>
        <dbReference type="EMBL" id="TSJ85809.1"/>
    </source>
</evidence>
<feature type="domain" description="3-hydroxyacyl-CoA dehydrogenase NAD binding" evidence="10">
    <location>
        <begin position="6"/>
        <end position="184"/>
    </location>
</feature>
<dbReference type="InterPro" id="IPR006108">
    <property type="entry name" value="3HC_DH_C"/>
</dbReference>
<dbReference type="Proteomes" id="UP000317536">
    <property type="component" value="Unassembled WGS sequence"/>
</dbReference>
<dbReference type="EC" id="1.1.1.35" evidence="11"/>
<evidence type="ECO:0000256" key="1">
    <source>
        <dbReference type="ARBA" id="ARBA00005005"/>
    </source>
</evidence>
<keyword evidence="3" id="KW-0276">Fatty acid metabolism</keyword>
<sequence>MTNIHNVTVAGGGVLGSQIAYQSAFKGKKVTIYDINDQAVAAAEERVKNLRDSYKHDINATDEQFDAGLNNMSFTADMAEAVKDADLVIEAVPEKPSIKHDLYQNLAKLAPKDTIFTSNSSTYVPSTFAADTGRPDKFLNMHFANQVWLYNTAEIMGTDQTDPKVFDEIVNYAKEIGMVPIVLKKEQPGYVLNTLLIPLLEAASYLWGQGIADPETVDKTWMIATGAPMGPFAIFDVVGLRTAFNITKEQRGDNPDFKPFLEKIQKMMDEGKTGKDSGEGFYTYPNPAFADPDFLKA</sequence>
<comment type="pathway">
    <text evidence="1">Lipid metabolism; fatty acid beta-oxidation.</text>
</comment>
<dbReference type="PANTHER" id="PTHR43561">
    <property type="match status" value="1"/>
</dbReference>
<proteinExistence type="predicted"/>
<evidence type="ECO:0000256" key="6">
    <source>
        <dbReference type="ARBA" id="ARBA00023098"/>
    </source>
</evidence>
<evidence type="ECO:0000259" key="9">
    <source>
        <dbReference type="Pfam" id="PF00725"/>
    </source>
</evidence>
<dbReference type="EMBL" id="VMHJ01000002">
    <property type="protein sequence ID" value="TSJ85809.1"/>
    <property type="molecule type" value="Genomic_DNA"/>
</dbReference>
<dbReference type="InterPro" id="IPR008927">
    <property type="entry name" value="6-PGluconate_DH-like_C_sf"/>
</dbReference>
<dbReference type="PANTHER" id="PTHR43561:SF3">
    <property type="entry name" value="HYDROXYACYL-COENZYME A DEHYDROGENASE, MITOCHONDRIAL"/>
    <property type="match status" value="1"/>
</dbReference>
<dbReference type="PIRSF" id="PIRSF000105">
    <property type="entry name" value="HCDH"/>
    <property type="match status" value="1"/>
</dbReference>
<evidence type="ECO:0000256" key="8">
    <source>
        <dbReference type="PIRSR" id="PIRSR000105-1"/>
    </source>
</evidence>
<comment type="caution">
    <text evidence="11">The sequence shown here is derived from an EMBL/GenBank/DDBJ whole genome shotgun (WGS) entry which is preliminary data.</text>
</comment>
<dbReference type="Pfam" id="PF02737">
    <property type="entry name" value="3HCDH_N"/>
    <property type="match status" value="1"/>
</dbReference>
<feature type="domain" description="3-hydroxyacyl-CoA dehydrogenase C-terminal" evidence="9">
    <location>
        <begin position="189"/>
        <end position="284"/>
    </location>
</feature>
<evidence type="ECO:0000256" key="4">
    <source>
        <dbReference type="ARBA" id="ARBA00023002"/>
    </source>
</evidence>
<comment type="pathway">
    <text evidence="2">Lipid metabolism; butanoate metabolism.</text>
</comment>
<dbReference type="InterPro" id="IPR006176">
    <property type="entry name" value="3-OHacyl-CoA_DH_NAD-bd"/>
</dbReference>
<dbReference type="SUPFAM" id="SSF51735">
    <property type="entry name" value="NAD(P)-binding Rossmann-fold domains"/>
    <property type="match status" value="1"/>
</dbReference>
<dbReference type="GO" id="GO:0003857">
    <property type="term" value="F:(3S)-3-hydroxyacyl-CoA dehydrogenase (NAD+) activity"/>
    <property type="evidence" value="ECO:0007669"/>
    <property type="project" value="UniProtKB-EC"/>
</dbReference>
<dbReference type="Gene3D" id="3.40.50.720">
    <property type="entry name" value="NAD(P)-binding Rossmann-like Domain"/>
    <property type="match status" value="1"/>
</dbReference>
<dbReference type="NCBIfam" id="NF006143">
    <property type="entry name" value="PRK08293.1"/>
    <property type="match status" value="1"/>
</dbReference>
<evidence type="ECO:0000256" key="2">
    <source>
        <dbReference type="ARBA" id="ARBA00005086"/>
    </source>
</evidence>
<keyword evidence="5" id="KW-0520">NAD</keyword>
<organism evidence="11 12">
    <name type="scientific">Bifidobacterium asteroides</name>
    <dbReference type="NCBI Taxonomy" id="1684"/>
    <lineage>
        <taxon>Bacteria</taxon>
        <taxon>Bacillati</taxon>
        <taxon>Actinomycetota</taxon>
        <taxon>Actinomycetes</taxon>
        <taxon>Bifidobacteriales</taxon>
        <taxon>Bifidobacteriaceae</taxon>
        <taxon>Bifidobacterium</taxon>
    </lineage>
</organism>
<comment type="catalytic activity">
    <reaction evidence="7">
        <text>a (3S)-3-hydroxyacyl-CoA + NAD(+) = a 3-oxoacyl-CoA + NADH + H(+)</text>
        <dbReference type="Rhea" id="RHEA:22432"/>
        <dbReference type="ChEBI" id="CHEBI:15378"/>
        <dbReference type="ChEBI" id="CHEBI:57318"/>
        <dbReference type="ChEBI" id="CHEBI:57540"/>
        <dbReference type="ChEBI" id="CHEBI:57945"/>
        <dbReference type="ChEBI" id="CHEBI:90726"/>
        <dbReference type="EC" id="1.1.1.35"/>
    </reaction>
</comment>
<evidence type="ECO:0000256" key="7">
    <source>
        <dbReference type="ARBA" id="ARBA00049556"/>
    </source>
</evidence>
<keyword evidence="6" id="KW-0443">Lipid metabolism</keyword>
<evidence type="ECO:0000313" key="12">
    <source>
        <dbReference type="Proteomes" id="UP000317536"/>
    </source>
</evidence>
<dbReference type="InterPro" id="IPR036291">
    <property type="entry name" value="NAD(P)-bd_dom_sf"/>
</dbReference>
<dbReference type="AlphaFoldDB" id="A0A556RA98"/>
<reference evidence="11 12" key="1">
    <citation type="submission" date="2019-07" db="EMBL/GenBank/DDBJ databases">
        <title>Bifidobacterium asteroides genomes.</title>
        <authorList>
            <person name="Zheng H."/>
        </authorList>
    </citation>
    <scope>NUCLEOTIDE SEQUENCE [LARGE SCALE GENOMIC DNA]</scope>
    <source>
        <strain evidence="11 12">W8111</strain>
    </source>
</reference>
<accession>A0A556RA98</accession>
<feature type="site" description="Important for catalytic activity" evidence="8">
    <location>
        <position position="142"/>
    </location>
</feature>
<keyword evidence="4 11" id="KW-0560">Oxidoreductase</keyword>
<protein>
    <submittedName>
        <fullName evidence="11">3-hydroxyacyl-CoA dehydrogenase</fullName>
        <ecNumber evidence="11">1.1.1.35</ecNumber>
    </submittedName>
</protein>
<dbReference type="InterPro" id="IPR013328">
    <property type="entry name" value="6PGD_dom2"/>
</dbReference>
<dbReference type="SUPFAM" id="SSF48179">
    <property type="entry name" value="6-phosphogluconate dehydrogenase C-terminal domain-like"/>
    <property type="match status" value="1"/>
</dbReference>
<gene>
    <name evidence="11" type="ORF">FPK29_05525</name>
</gene>
<evidence type="ECO:0000256" key="3">
    <source>
        <dbReference type="ARBA" id="ARBA00022832"/>
    </source>
</evidence>
<dbReference type="GO" id="GO:0006635">
    <property type="term" value="P:fatty acid beta-oxidation"/>
    <property type="evidence" value="ECO:0007669"/>
    <property type="project" value="TreeGrafter"/>
</dbReference>
<dbReference type="InterPro" id="IPR022694">
    <property type="entry name" value="3-OHacyl-CoA_DH"/>
</dbReference>
<name>A0A556RA98_9BIFI</name>